<protein>
    <submittedName>
        <fullName evidence="2">Reverse transcriptase domain-containing protein</fullName>
    </submittedName>
</protein>
<reference evidence="2" key="1">
    <citation type="submission" date="2016-11" db="UniProtKB">
        <authorList>
            <consortium name="WormBaseParasite"/>
        </authorList>
    </citation>
    <scope>IDENTIFICATION</scope>
</reference>
<dbReference type="SUPFAM" id="SSF56672">
    <property type="entry name" value="DNA/RNA polymerases"/>
    <property type="match status" value="1"/>
</dbReference>
<sequence>MGKIMITADVQPAFVQIRLPHEHRDLTRLLWVKYIGNPLDKWNLKFRFPRVPFEINASPSISNMTIYRRMMDIGTPLATEIMSKLYVDNIILKANDADMAINKYKESKEYFRSLEMNLRDFISNNQEVNGKIASEDKAK</sequence>
<proteinExistence type="predicted"/>
<name>A0A1I7XCQ6_HETBA</name>
<dbReference type="Proteomes" id="UP000095283">
    <property type="component" value="Unplaced"/>
</dbReference>
<keyword evidence="1" id="KW-1185">Reference proteome</keyword>
<dbReference type="WBParaSite" id="Hba_15140">
    <property type="protein sequence ID" value="Hba_15140"/>
    <property type="gene ID" value="Hba_15140"/>
</dbReference>
<dbReference type="InterPro" id="IPR043502">
    <property type="entry name" value="DNA/RNA_pol_sf"/>
</dbReference>
<organism evidence="1 2">
    <name type="scientific">Heterorhabditis bacteriophora</name>
    <name type="common">Entomopathogenic nematode worm</name>
    <dbReference type="NCBI Taxonomy" id="37862"/>
    <lineage>
        <taxon>Eukaryota</taxon>
        <taxon>Metazoa</taxon>
        <taxon>Ecdysozoa</taxon>
        <taxon>Nematoda</taxon>
        <taxon>Chromadorea</taxon>
        <taxon>Rhabditida</taxon>
        <taxon>Rhabditina</taxon>
        <taxon>Rhabditomorpha</taxon>
        <taxon>Strongyloidea</taxon>
        <taxon>Heterorhabditidae</taxon>
        <taxon>Heterorhabditis</taxon>
    </lineage>
</organism>
<evidence type="ECO:0000313" key="2">
    <source>
        <dbReference type="WBParaSite" id="Hba_15140"/>
    </source>
</evidence>
<dbReference type="PANTHER" id="PTHR47331">
    <property type="entry name" value="PHD-TYPE DOMAIN-CONTAINING PROTEIN"/>
    <property type="match status" value="1"/>
</dbReference>
<evidence type="ECO:0000313" key="1">
    <source>
        <dbReference type="Proteomes" id="UP000095283"/>
    </source>
</evidence>
<dbReference type="AlphaFoldDB" id="A0A1I7XCQ6"/>
<accession>A0A1I7XCQ6</accession>